<keyword evidence="6 8" id="KW-0443">Lipid metabolism</keyword>
<name>A0A2N6SMJ6_9LACT</name>
<feature type="domain" description="4'-phosphopantetheinyl transferase" evidence="9">
    <location>
        <begin position="4"/>
        <end position="112"/>
    </location>
</feature>
<dbReference type="InterPro" id="IPR004568">
    <property type="entry name" value="Ppantetheine-prot_Trfase_dom"/>
</dbReference>
<keyword evidence="1 8" id="KW-0444">Lipid biosynthesis</keyword>
<dbReference type="Gene3D" id="3.90.470.20">
    <property type="entry name" value="4'-phosphopantetheinyl transferase domain"/>
    <property type="match status" value="1"/>
</dbReference>
<dbReference type="OrthoDB" id="517356at2"/>
<evidence type="ECO:0000256" key="3">
    <source>
        <dbReference type="ARBA" id="ARBA00022723"/>
    </source>
</evidence>
<dbReference type="GO" id="GO:0000287">
    <property type="term" value="F:magnesium ion binding"/>
    <property type="evidence" value="ECO:0007669"/>
    <property type="project" value="UniProtKB-UniRule"/>
</dbReference>
<dbReference type="Pfam" id="PF01648">
    <property type="entry name" value="ACPS"/>
    <property type="match status" value="1"/>
</dbReference>
<comment type="catalytic activity">
    <reaction evidence="8">
        <text>apo-[ACP] + CoA = holo-[ACP] + adenosine 3',5'-bisphosphate + H(+)</text>
        <dbReference type="Rhea" id="RHEA:12068"/>
        <dbReference type="Rhea" id="RHEA-COMP:9685"/>
        <dbReference type="Rhea" id="RHEA-COMP:9690"/>
        <dbReference type="ChEBI" id="CHEBI:15378"/>
        <dbReference type="ChEBI" id="CHEBI:29999"/>
        <dbReference type="ChEBI" id="CHEBI:57287"/>
        <dbReference type="ChEBI" id="CHEBI:58343"/>
        <dbReference type="ChEBI" id="CHEBI:64479"/>
        <dbReference type="EC" id="2.7.8.7"/>
    </reaction>
</comment>
<reference evidence="10 11" key="1">
    <citation type="submission" date="2017-09" db="EMBL/GenBank/DDBJ databases">
        <title>Bacterial strain isolated from the female urinary microbiota.</title>
        <authorList>
            <person name="Thomas-White K."/>
            <person name="Kumar N."/>
            <person name="Forster S."/>
            <person name="Putonti C."/>
            <person name="Lawley T."/>
            <person name="Wolfe A.J."/>
        </authorList>
    </citation>
    <scope>NUCLEOTIDE SEQUENCE [LARGE SCALE GENOMIC DNA]</scope>
    <source>
        <strain evidence="10 11">UMB0852</strain>
    </source>
</reference>
<evidence type="ECO:0000256" key="1">
    <source>
        <dbReference type="ARBA" id="ARBA00022516"/>
    </source>
</evidence>
<evidence type="ECO:0000256" key="7">
    <source>
        <dbReference type="ARBA" id="ARBA00023160"/>
    </source>
</evidence>
<dbReference type="GO" id="GO:0008897">
    <property type="term" value="F:holo-[acyl-carrier-protein] synthase activity"/>
    <property type="evidence" value="ECO:0007669"/>
    <property type="project" value="UniProtKB-UniRule"/>
</dbReference>
<keyword evidence="11" id="KW-1185">Reference proteome</keyword>
<evidence type="ECO:0000256" key="8">
    <source>
        <dbReference type="HAMAP-Rule" id="MF_00101"/>
    </source>
</evidence>
<feature type="binding site" evidence="8">
    <location>
        <position position="58"/>
    </location>
    <ligand>
        <name>Mg(2+)</name>
        <dbReference type="ChEBI" id="CHEBI:18420"/>
    </ligand>
</feature>
<evidence type="ECO:0000256" key="5">
    <source>
        <dbReference type="ARBA" id="ARBA00022842"/>
    </source>
</evidence>
<dbReference type="InterPro" id="IPR002582">
    <property type="entry name" value="ACPS"/>
</dbReference>
<comment type="caution">
    <text evidence="10">The sequence shown here is derived from an EMBL/GenBank/DDBJ whole genome shotgun (WGS) entry which is preliminary data.</text>
</comment>
<dbReference type="GO" id="GO:0006633">
    <property type="term" value="P:fatty acid biosynthetic process"/>
    <property type="evidence" value="ECO:0007669"/>
    <property type="project" value="UniProtKB-UniRule"/>
</dbReference>
<comment type="function">
    <text evidence="8">Transfers the 4'-phosphopantetheine moiety from coenzyme A to a Ser of acyl-carrier-protein.</text>
</comment>
<evidence type="ECO:0000256" key="2">
    <source>
        <dbReference type="ARBA" id="ARBA00022679"/>
    </source>
</evidence>
<comment type="similarity">
    <text evidence="8">Belongs to the P-Pant transferase superfamily. AcpS family.</text>
</comment>
<sequence>MTVRIGTDIIEISRIQAANANNERFKDRILSAQELEHFKTLAPVSQLNFLAGRFSAKEAYAKAMGTGIGRLKFSDITILPNDQGRPIILDGPIVKGAQVSISHCKEYATAVVLFELSEEVIEKQWHQFLAQKGME</sequence>
<keyword evidence="3 8" id="KW-0479">Metal-binding</keyword>
<evidence type="ECO:0000313" key="10">
    <source>
        <dbReference type="EMBL" id="PMC58280.1"/>
    </source>
</evidence>
<comment type="subcellular location">
    <subcellularLocation>
        <location evidence="8">Cytoplasm</location>
    </subcellularLocation>
</comment>
<evidence type="ECO:0000313" key="11">
    <source>
        <dbReference type="Proteomes" id="UP000235682"/>
    </source>
</evidence>
<feature type="binding site" evidence="8">
    <location>
        <position position="8"/>
    </location>
    <ligand>
        <name>Mg(2+)</name>
        <dbReference type="ChEBI" id="CHEBI:18420"/>
    </ligand>
</feature>
<dbReference type="HAMAP" id="MF_00101">
    <property type="entry name" value="AcpS"/>
    <property type="match status" value="1"/>
</dbReference>
<evidence type="ECO:0000256" key="4">
    <source>
        <dbReference type="ARBA" id="ARBA00022832"/>
    </source>
</evidence>
<keyword evidence="2 8" id="KW-0808">Transferase</keyword>
<dbReference type="SUPFAM" id="SSF56214">
    <property type="entry name" value="4'-phosphopantetheinyl transferase"/>
    <property type="match status" value="1"/>
</dbReference>
<dbReference type="NCBIfam" id="TIGR00516">
    <property type="entry name" value="acpS"/>
    <property type="match status" value="1"/>
</dbReference>
<dbReference type="InterPro" id="IPR037143">
    <property type="entry name" value="4-PPantetheinyl_Trfase_dom_sf"/>
</dbReference>
<gene>
    <name evidence="8 10" type="primary">acpS</name>
    <name evidence="10" type="ORF">CJ205_05020</name>
</gene>
<dbReference type="InterPro" id="IPR008278">
    <property type="entry name" value="4-PPantetheinyl_Trfase_dom"/>
</dbReference>
<keyword evidence="4 8" id="KW-0276">Fatty acid metabolism</keyword>
<dbReference type="EMBL" id="PNHE01000018">
    <property type="protein sequence ID" value="PMC58280.1"/>
    <property type="molecule type" value="Genomic_DNA"/>
</dbReference>
<evidence type="ECO:0000256" key="6">
    <source>
        <dbReference type="ARBA" id="ARBA00023098"/>
    </source>
</evidence>
<comment type="cofactor">
    <cofactor evidence="8">
        <name>Mg(2+)</name>
        <dbReference type="ChEBI" id="CHEBI:18420"/>
    </cofactor>
</comment>
<dbReference type="GO" id="GO:0005737">
    <property type="term" value="C:cytoplasm"/>
    <property type="evidence" value="ECO:0007669"/>
    <property type="project" value="UniProtKB-SubCell"/>
</dbReference>
<dbReference type="Proteomes" id="UP000235682">
    <property type="component" value="Unassembled WGS sequence"/>
</dbReference>
<evidence type="ECO:0000259" key="9">
    <source>
        <dbReference type="Pfam" id="PF01648"/>
    </source>
</evidence>
<organism evidence="10 11">
    <name type="scientific">Dolosicoccus paucivorans</name>
    <dbReference type="NCBI Taxonomy" id="84521"/>
    <lineage>
        <taxon>Bacteria</taxon>
        <taxon>Bacillati</taxon>
        <taxon>Bacillota</taxon>
        <taxon>Bacilli</taxon>
        <taxon>Lactobacillales</taxon>
        <taxon>Aerococcaceae</taxon>
        <taxon>Dolosicoccus</taxon>
    </lineage>
</organism>
<keyword evidence="7 8" id="KW-0275">Fatty acid biosynthesis</keyword>
<dbReference type="AlphaFoldDB" id="A0A2N6SMJ6"/>
<proteinExistence type="inferred from homology"/>
<keyword evidence="8" id="KW-0963">Cytoplasm</keyword>
<keyword evidence="5 8" id="KW-0460">Magnesium</keyword>
<protein>
    <recommendedName>
        <fullName evidence="8">Holo-[acyl-carrier-protein] synthase</fullName>
        <shortName evidence="8">Holo-ACP synthase</shortName>
        <ecNumber evidence="8">2.7.8.7</ecNumber>
    </recommendedName>
    <alternativeName>
        <fullName evidence="8">4'-phosphopantetheinyl transferase AcpS</fullName>
    </alternativeName>
</protein>
<dbReference type="STRING" id="84521.SAMN04487994_10298"/>
<dbReference type="NCBIfam" id="TIGR00556">
    <property type="entry name" value="pantethn_trn"/>
    <property type="match status" value="1"/>
</dbReference>
<accession>A0A2N6SMJ6</accession>
<dbReference type="EC" id="2.7.8.7" evidence="8"/>